<name>A0ABT1KDV1_9ACTN</name>
<organism evidence="2 3">
    <name type="scientific">Nonomuraea roseoviolacea subsp. carminata</name>
    <dbReference type="NCBI Taxonomy" id="160689"/>
    <lineage>
        <taxon>Bacteria</taxon>
        <taxon>Bacillati</taxon>
        <taxon>Actinomycetota</taxon>
        <taxon>Actinomycetes</taxon>
        <taxon>Streptosporangiales</taxon>
        <taxon>Streptosporangiaceae</taxon>
        <taxon>Nonomuraea</taxon>
    </lineage>
</organism>
<evidence type="ECO:0000313" key="2">
    <source>
        <dbReference type="EMBL" id="MCP2352199.1"/>
    </source>
</evidence>
<dbReference type="SUPFAM" id="SSF54427">
    <property type="entry name" value="NTF2-like"/>
    <property type="match status" value="1"/>
</dbReference>
<dbReference type="InterPro" id="IPR032710">
    <property type="entry name" value="NTF2-like_dom_sf"/>
</dbReference>
<sequence>MAIRTTTEVIDRFNHAFTARDAGALTDLIGADCVMESVQPAPTGERVEGGAACLAWWTALVEDRTSRFEPQEVIVAGDRATIRWRYYFADGPSGWVEGVNLMRVRDGLIVEALGYSKTAGEVPLAAEEGLDG</sequence>
<accession>A0ABT1KDV1</accession>
<feature type="domain" description="SnoaL-like" evidence="1">
    <location>
        <begin position="11"/>
        <end position="111"/>
    </location>
</feature>
<gene>
    <name evidence="2" type="ORF">HD595_008321</name>
</gene>
<dbReference type="Gene3D" id="3.10.450.50">
    <property type="match status" value="1"/>
</dbReference>
<dbReference type="RefSeq" id="WP_253779353.1">
    <property type="nucleotide sequence ID" value="NZ_BAAAVE010000034.1"/>
</dbReference>
<keyword evidence="3" id="KW-1185">Reference proteome</keyword>
<evidence type="ECO:0000259" key="1">
    <source>
        <dbReference type="Pfam" id="PF12680"/>
    </source>
</evidence>
<evidence type="ECO:0000313" key="3">
    <source>
        <dbReference type="Proteomes" id="UP001320766"/>
    </source>
</evidence>
<proteinExistence type="predicted"/>
<dbReference type="InterPro" id="IPR037401">
    <property type="entry name" value="SnoaL-like"/>
</dbReference>
<reference evidence="2 3" key="1">
    <citation type="submission" date="2022-06" db="EMBL/GenBank/DDBJ databases">
        <title>Sequencing the genomes of 1000 actinobacteria strains.</title>
        <authorList>
            <person name="Klenk H.-P."/>
        </authorList>
    </citation>
    <scope>NUCLEOTIDE SEQUENCE [LARGE SCALE GENOMIC DNA]</scope>
    <source>
        <strain evidence="2 3">DSM 44170</strain>
    </source>
</reference>
<dbReference type="Proteomes" id="UP001320766">
    <property type="component" value="Unassembled WGS sequence"/>
</dbReference>
<protein>
    <submittedName>
        <fullName evidence="2">Ketosteroid isomerase-like protein</fullName>
    </submittedName>
</protein>
<dbReference type="EMBL" id="JAMZEC010000001">
    <property type="protein sequence ID" value="MCP2352199.1"/>
    <property type="molecule type" value="Genomic_DNA"/>
</dbReference>
<comment type="caution">
    <text evidence="2">The sequence shown here is derived from an EMBL/GenBank/DDBJ whole genome shotgun (WGS) entry which is preliminary data.</text>
</comment>
<dbReference type="Pfam" id="PF12680">
    <property type="entry name" value="SnoaL_2"/>
    <property type="match status" value="1"/>
</dbReference>